<dbReference type="AlphaFoldDB" id="A0AAD7ACM9"/>
<sequence>MLQQPVEHFDGNHWLKICTRDQYIPTGSDGFHRNSVKYIGSQLEQEPVECDKFHWGIVHRDAVEDIGCRWWSKVCHWNPVEIALASAGSQCHMIPASAVSTAAYITAYSITFLSVNLGHTPCQRPACGQPYYVHEPLEDPTPSQVPIPHPSSTSTRPPDPVMSLVPSLTSTVKWAQAPPTGQTTDEHRHAMAKYHRTWGAIDYHHHAHLEYPELYPNDPRLVGSKGSAWATVFNDFNLLFKFEVPVKADGTHERDTRFESFVWTLFSAGIKPKPGFERKISVAGVHWYEFTVVGLSKQKSVPDPVNPAGLIYFIGPAVWGCGPYPTCLLPAACSVALELMQRKALILSGPIDCLDICPSSRSVAPAPRRMAPALALVPPKPPLFNARADSDKEPMQYLPLFDAAHDLSPLNS</sequence>
<keyword evidence="3" id="KW-1185">Reference proteome</keyword>
<organism evidence="2 3">
    <name type="scientific">Mycena albidolilacea</name>
    <dbReference type="NCBI Taxonomy" id="1033008"/>
    <lineage>
        <taxon>Eukaryota</taxon>
        <taxon>Fungi</taxon>
        <taxon>Dikarya</taxon>
        <taxon>Basidiomycota</taxon>
        <taxon>Agaricomycotina</taxon>
        <taxon>Agaricomycetes</taxon>
        <taxon>Agaricomycetidae</taxon>
        <taxon>Agaricales</taxon>
        <taxon>Marasmiineae</taxon>
        <taxon>Mycenaceae</taxon>
        <taxon>Mycena</taxon>
    </lineage>
</organism>
<reference evidence="2" key="1">
    <citation type="submission" date="2023-03" db="EMBL/GenBank/DDBJ databases">
        <title>Massive genome expansion in bonnet fungi (Mycena s.s.) driven by repeated elements and novel gene families across ecological guilds.</title>
        <authorList>
            <consortium name="Lawrence Berkeley National Laboratory"/>
            <person name="Harder C.B."/>
            <person name="Miyauchi S."/>
            <person name="Viragh M."/>
            <person name="Kuo A."/>
            <person name="Thoen E."/>
            <person name="Andreopoulos B."/>
            <person name="Lu D."/>
            <person name="Skrede I."/>
            <person name="Drula E."/>
            <person name="Henrissat B."/>
            <person name="Morin E."/>
            <person name="Kohler A."/>
            <person name="Barry K."/>
            <person name="LaButti K."/>
            <person name="Morin E."/>
            <person name="Salamov A."/>
            <person name="Lipzen A."/>
            <person name="Mereny Z."/>
            <person name="Hegedus B."/>
            <person name="Baldrian P."/>
            <person name="Stursova M."/>
            <person name="Weitz H."/>
            <person name="Taylor A."/>
            <person name="Grigoriev I.V."/>
            <person name="Nagy L.G."/>
            <person name="Martin F."/>
            <person name="Kauserud H."/>
        </authorList>
    </citation>
    <scope>NUCLEOTIDE SEQUENCE</scope>
    <source>
        <strain evidence="2">CBHHK002</strain>
    </source>
</reference>
<accession>A0AAD7ACM9</accession>
<evidence type="ECO:0000313" key="2">
    <source>
        <dbReference type="EMBL" id="KAJ7355288.1"/>
    </source>
</evidence>
<comment type="caution">
    <text evidence="2">The sequence shown here is derived from an EMBL/GenBank/DDBJ whole genome shotgun (WGS) entry which is preliminary data.</text>
</comment>
<name>A0AAD7ACM9_9AGAR</name>
<dbReference type="Proteomes" id="UP001218218">
    <property type="component" value="Unassembled WGS sequence"/>
</dbReference>
<protein>
    <submittedName>
        <fullName evidence="2">Uncharacterized protein</fullName>
    </submittedName>
</protein>
<dbReference type="EMBL" id="JARIHO010000009">
    <property type="protein sequence ID" value="KAJ7355288.1"/>
    <property type="molecule type" value="Genomic_DNA"/>
</dbReference>
<gene>
    <name evidence="2" type="ORF">DFH08DRAFT_803335</name>
</gene>
<evidence type="ECO:0000256" key="1">
    <source>
        <dbReference type="SAM" id="MobiDB-lite"/>
    </source>
</evidence>
<feature type="region of interest" description="Disordered" evidence="1">
    <location>
        <begin position="138"/>
        <end position="159"/>
    </location>
</feature>
<proteinExistence type="predicted"/>
<evidence type="ECO:0000313" key="3">
    <source>
        <dbReference type="Proteomes" id="UP001218218"/>
    </source>
</evidence>